<comment type="subcellular location">
    <subcellularLocation>
        <location evidence="1">Membrane</location>
        <topology evidence="1">Multi-pass membrane protein</topology>
    </subcellularLocation>
</comment>
<dbReference type="AlphaFoldDB" id="A0AAD2HC38"/>
<dbReference type="PROSITE" id="PS50850">
    <property type="entry name" value="MFS"/>
    <property type="match status" value="1"/>
</dbReference>
<organism evidence="5 6">
    <name type="scientific">Mycena citricolor</name>
    <dbReference type="NCBI Taxonomy" id="2018698"/>
    <lineage>
        <taxon>Eukaryota</taxon>
        <taxon>Fungi</taxon>
        <taxon>Dikarya</taxon>
        <taxon>Basidiomycota</taxon>
        <taxon>Agaricomycotina</taxon>
        <taxon>Agaricomycetes</taxon>
        <taxon>Agaricomycetidae</taxon>
        <taxon>Agaricales</taxon>
        <taxon>Marasmiineae</taxon>
        <taxon>Mycenaceae</taxon>
        <taxon>Mycena</taxon>
    </lineage>
</organism>
<evidence type="ECO:0000256" key="3">
    <source>
        <dbReference type="SAM" id="Phobius"/>
    </source>
</evidence>
<proteinExistence type="predicted"/>
<feature type="transmembrane region" description="Helical" evidence="3">
    <location>
        <begin position="332"/>
        <end position="350"/>
    </location>
</feature>
<dbReference type="GO" id="GO:0022857">
    <property type="term" value="F:transmembrane transporter activity"/>
    <property type="evidence" value="ECO:0007669"/>
    <property type="project" value="InterPro"/>
</dbReference>
<feature type="transmembrane region" description="Helical" evidence="3">
    <location>
        <begin position="159"/>
        <end position="177"/>
    </location>
</feature>
<reference evidence="5" key="1">
    <citation type="submission" date="2023-11" db="EMBL/GenBank/DDBJ databases">
        <authorList>
            <person name="De Vega J J."/>
            <person name="De Vega J J."/>
        </authorList>
    </citation>
    <scope>NUCLEOTIDE SEQUENCE</scope>
</reference>
<feature type="transmembrane region" description="Helical" evidence="3">
    <location>
        <begin position="132"/>
        <end position="153"/>
    </location>
</feature>
<dbReference type="PANTHER" id="PTHR42910:SF1">
    <property type="entry name" value="MAJOR FACILITATOR SUPERFAMILY (MFS) PROFILE DOMAIN-CONTAINING PROTEIN"/>
    <property type="match status" value="1"/>
</dbReference>
<evidence type="ECO:0000256" key="2">
    <source>
        <dbReference type="SAM" id="MobiDB-lite"/>
    </source>
</evidence>
<dbReference type="Gene3D" id="1.20.1250.20">
    <property type="entry name" value="MFS general substrate transporter like domains"/>
    <property type="match status" value="1"/>
</dbReference>
<feature type="transmembrane region" description="Helical" evidence="3">
    <location>
        <begin position="356"/>
        <end position="372"/>
    </location>
</feature>
<dbReference type="PANTHER" id="PTHR42910">
    <property type="entry name" value="TRANSPORTER SCO4007-RELATED"/>
    <property type="match status" value="1"/>
</dbReference>
<protein>
    <recommendedName>
        <fullName evidence="4">Major facilitator superfamily (MFS) profile domain-containing protein</fullName>
    </recommendedName>
</protein>
<feature type="transmembrane region" description="Helical" evidence="3">
    <location>
        <begin position="425"/>
        <end position="443"/>
    </location>
</feature>
<feature type="transmembrane region" description="Helical" evidence="3">
    <location>
        <begin position="400"/>
        <end position="419"/>
    </location>
</feature>
<sequence>MNATETQTETQTQTPAPSVRESTLADEPHTSHTPHTPPVTRDFGFLPIPERLRYVEGKVFEFGLLMNIALGFMSTFTMANLSYCQPLLINLAETFGVSYSKVSQVPTLLQAGYAVGVVFISPVGDITRRRPLLLLLMTISTLLTIGLAITANFVAFEVLSFFVGMTSIITAMLQPLAADLAPPHRRARAISVIVSGLLLGVLISRVLAGVFGQLATWRATYYFAVGIQALAVLIAYFFIPDCPPSIRGQRLSYTRILWTMGKFAGTEPALIQACLVNFATSAMFTSFWVTLTFLLGGPLFNYSTLDIGLFGFVGMAGVLSAPLTGRFIDSFVPWYPTFISVLALGATYILQTAAEGLNIGAVVVIAFSLNLFRQMNQSALATTVLSIAPEARSRFNAVNVLSLFLGQVAGTAAGTSVYLQHGWRMTGVLALSFSVWQIIVLLARGPHCERYTWFGWQGGWQMRKTLDSSAEIPEKSGDLEKSSAVAANE</sequence>
<dbReference type="Pfam" id="PF07690">
    <property type="entry name" value="MFS_1"/>
    <property type="match status" value="1"/>
</dbReference>
<feature type="compositionally biased region" description="Low complexity" evidence="2">
    <location>
        <begin position="31"/>
        <end position="40"/>
    </location>
</feature>
<keyword evidence="6" id="KW-1185">Reference proteome</keyword>
<dbReference type="InterPro" id="IPR036259">
    <property type="entry name" value="MFS_trans_sf"/>
</dbReference>
<dbReference type="CDD" id="cd17324">
    <property type="entry name" value="MFS_NepI_like"/>
    <property type="match status" value="1"/>
</dbReference>
<dbReference type="InterPro" id="IPR020846">
    <property type="entry name" value="MFS_dom"/>
</dbReference>
<feature type="transmembrane region" description="Helical" evidence="3">
    <location>
        <begin position="59"/>
        <end position="83"/>
    </location>
</feature>
<evidence type="ECO:0000313" key="5">
    <source>
        <dbReference type="EMBL" id="CAK5273448.1"/>
    </source>
</evidence>
<dbReference type="SUPFAM" id="SSF103473">
    <property type="entry name" value="MFS general substrate transporter"/>
    <property type="match status" value="1"/>
</dbReference>
<dbReference type="EMBL" id="CAVNYO010000397">
    <property type="protein sequence ID" value="CAK5273448.1"/>
    <property type="molecule type" value="Genomic_DNA"/>
</dbReference>
<feature type="domain" description="Major facilitator superfamily (MFS) profile" evidence="4">
    <location>
        <begin position="63"/>
        <end position="449"/>
    </location>
</feature>
<feature type="transmembrane region" description="Helical" evidence="3">
    <location>
        <begin position="307"/>
        <end position="325"/>
    </location>
</feature>
<dbReference type="InterPro" id="IPR011701">
    <property type="entry name" value="MFS"/>
</dbReference>
<dbReference type="Proteomes" id="UP001295794">
    <property type="component" value="Unassembled WGS sequence"/>
</dbReference>
<evidence type="ECO:0000256" key="1">
    <source>
        <dbReference type="ARBA" id="ARBA00004141"/>
    </source>
</evidence>
<keyword evidence="3" id="KW-0812">Transmembrane</keyword>
<feature type="transmembrane region" description="Helical" evidence="3">
    <location>
        <begin position="269"/>
        <end position="295"/>
    </location>
</feature>
<feature type="region of interest" description="Disordered" evidence="2">
    <location>
        <begin position="1"/>
        <end position="41"/>
    </location>
</feature>
<keyword evidence="3" id="KW-0472">Membrane</keyword>
<accession>A0AAD2HC38</accession>
<evidence type="ECO:0000259" key="4">
    <source>
        <dbReference type="PROSITE" id="PS50850"/>
    </source>
</evidence>
<keyword evidence="3" id="KW-1133">Transmembrane helix</keyword>
<feature type="compositionally biased region" description="Low complexity" evidence="2">
    <location>
        <begin position="1"/>
        <end position="14"/>
    </location>
</feature>
<evidence type="ECO:0000313" key="6">
    <source>
        <dbReference type="Proteomes" id="UP001295794"/>
    </source>
</evidence>
<name>A0AAD2HC38_9AGAR</name>
<feature type="transmembrane region" description="Helical" evidence="3">
    <location>
        <begin position="189"/>
        <end position="208"/>
    </location>
</feature>
<comment type="caution">
    <text evidence="5">The sequence shown here is derived from an EMBL/GenBank/DDBJ whole genome shotgun (WGS) entry which is preliminary data.</text>
</comment>
<gene>
    <name evidence="5" type="ORF">MYCIT1_LOCUS19960</name>
</gene>
<dbReference type="GO" id="GO:0016020">
    <property type="term" value="C:membrane"/>
    <property type="evidence" value="ECO:0007669"/>
    <property type="project" value="UniProtKB-SubCell"/>
</dbReference>
<feature type="transmembrane region" description="Helical" evidence="3">
    <location>
        <begin position="103"/>
        <end position="120"/>
    </location>
</feature>
<feature type="transmembrane region" description="Helical" evidence="3">
    <location>
        <begin position="220"/>
        <end position="239"/>
    </location>
</feature>